<dbReference type="Gene3D" id="1.10.1240.10">
    <property type="entry name" value="Methionine synthase domain"/>
    <property type="match status" value="1"/>
</dbReference>
<dbReference type="Pfam" id="PF02607">
    <property type="entry name" value="B12-binding_2"/>
    <property type="match status" value="1"/>
</dbReference>
<dbReference type="PROSITE" id="PS51332">
    <property type="entry name" value="B12_BINDING"/>
    <property type="match status" value="1"/>
</dbReference>
<dbReference type="GO" id="GO:0046653">
    <property type="term" value="P:tetrahydrofolate metabolic process"/>
    <property type="evidence" value="ECO:0007669"/>
    <property type="project" value="TreeGrafter"/>
</dbReference>
<keyword evidence="7" id="KW-0028">Amino-acid biosynthesis</keyword>
<sequence length="805" mass="86205">MSIISELKKRILILDGSMGALLQNRGLPPGHAPDLWNIENRAPVIEAHAQYARAGSDIILTNTFGATRLRLGDYNAQDKVKEINKAAVANARKAAPNVFIGGDVGPLGGILAPAGDISFDEAVEIFREQIEVFVQEGVDLIAIETMFDLMEIKAAVIAANDVRGNIPVMASMTFADGAVTDTGTDPVTAAVTLEGLRVDIVAVNCSTGPEPMVSVVERLATATSLPVAVEPNAGLPVNRGGQTVFEMPMETLAGFAKSFVTAGANILGGCCGSTPEYIAMIAKSLKGVRPIERSRVGGMSFTSRMVTIEAGEGQPFVKIGEKINPTGRKKFAESIKDNRVDMVIADARKQYEMGAMALDVNVGVPLIDEAAAMEKAIISVQNVVPIPLVIDSSYTSALEAGLKVYPGRALVNSINGESERLEEVAPLIKRYGSSVIALLADDDIPETAVGRVKIAEKILRRLEDMGISKDVVIFDCLALVVSAMQEGARQTLETIRTVKREFGRPTVAGVSNVSFGLPQRKSINNSFLAMAIGAGLDAAIVNPYDEGMTKTVASASLFAGRDPECRVFIDMMNEQEQQDGKEKKSAAEKTTLEKMSEAVLEGDRETIAGLTQQALDEGHEAMKLFVEVLTPAIRQLGDLFAQRKKFIPHLVAAADSMKRAVAVLDPILKKERKLAEKKGNIIFATVKGDIHDIGKNVCVTMLSNFGFNVVDLGKNVPMENILMAAKENNADIIALSALMTTTMMQMKVVIEEIKAKNLPYKVMVGGAVVTKSFADEIGADAYGKNVGEVTPVTEGLMESIRKAKR</sequence>
<keyword evidence="12" id="KW-0862">Zinc</keyword>
<dbReference type="NCBIfam" id="NF005719">
    <property type="entry name" value="PRK07535.1"/>
    <property type="match status" value="1"/>
</dbReference>
<gene>
    <name evidence="20" type="ORF">MNBD_NITROSPINAE02-566</name>
</gene>
<dbReference type="CDD" id="cd02070">
    <property type="entry name" value="corrinoid_protein_B12-BD"/>
    <property type="match status" value="1"/>
</dbReference>
<evidence type="ECO:0000256" key="14">
    <source>
        <dbReference type="ARBA" id="ARBA00023285"/>
    </source>
</evidence>
<dbReference type="InterPro" id="IPR036724">
    <property type="entry name" value="Cobalamin-bd_sf"/>
</dbReference>
<keyword evidence="11" id="KW-0479">Metal-binding</keyword>
<dbReference type="InterPro" id="IPR006158">
    <property type="entry name" value="Cobalamin-bd"/>
</dbReference>
<dbReference type="GO" id="GO:0046872">
    <property type="term" value="F:metal ion binding"/>
    <property type="evidence" value="ECO:0007669"/>
    <property type="project" value="UniProtKB-KW"/>
</dbReference>
<dbReference type="SUPFAM" id="SSF52242">
    <property type="entry name" value="Cobalamin (vitamin B12)-binding domain"/>
    <property type="match status" value="1"/>
</dbReference>
<dbReference type="InterPro" id="IPR036594">
    <property type="entry name" value="Meth_synthase_dom"/>
</dbReference>
<keyword evidence="6 20" id="KW-0489">Methyltransferase</keyword>
<feature type="domain" description="B12-binding" evidence="18">
    <location>
        <begin position="678"/>
        <end position="805"/>
    </location>
</feature>
<dbReference type="Gene3D" id="3.20.20.20">
    <property type="entry name" value="Dihydropteroate synthase-like"/>
    <property type="match status" value="1"/>
</dbReference>
<dbReference type="AlphaFoldDB" id="A0A3B1CGE9"/>
<evidence type="ECO:0000259" key="17">
    <source>
        <dbReference type="PROSITE" id="PS50972"/>
    </source>
</evidence>
<comment type="cofactor">
    <cofactor evidence="2">
        <name>methylcob(III)alamin</name>
        <dbReference type="ChEBI" id="CHEBI:28115"/>
    </cofactor>
</comment>
<dbReference type="GO" id="GO:0032259">
    <property type="term" value="P:methylation"/>
    <property type="evidence" value="ECO:0007669"/>
    <property type="project" value="UniProtKB-KW"/>
</dbReference>
<dbReference type="PROSITE" id="PS50972">
    <property type="entry name" value="PTERIN_BINDING"/>
    <property type="match status" value="1"/>
</dbReference>
<dbReference type="SMART" id="SM01018">
    <property type="entry name" value="B12-binding_2"/>
    <property type="match status" value="1"/>
</dbReference>
<keyword evidence="8" id="KW-0846">Cobalamin</keyword>
<evidence type="ECO:0000259" key="19">
    <source>
        <dbReference type="PROSITE" id="PS51337"/>
    </source>
</evidence>
<dbReference type="Gene3D" id="3.40.50.280">
    <property type="entry name" value="Cobalamin-binding domain"/>
    <property type="match status" value="1"/>
</dbReference>
<evidence type="ECO:0000256" key="15">
    <source>
        <dbReference type="ARBA" id="ARBA00031040"/>
    </source>
</evidence>
<dbReference type="InterPro" id="IPR011005">
    <property type="entry name" value="Dihydropteroate_synth-like_sf"/>
</dbReference>
<evidence type="ECO:0000256" key="2">
    <source>
        <dbReference type="ARBA" id="ARBA00001956"/>
    </source>
</evidence>
<feature type="domain" description="Pterin-binding" evidence="17">
    <location>
        <begin position="316"/>
        <end position="559"/>
    </location>
</feature>
<evidence type="ECO:0000256" key="6">
    <source>
        <dbReference type="ARBA" id="ARBA00022603"/>
    </source>
</evidence>
<accession>A0A3B1CGE9</accession>
<protein>
    <recommendedName>
        <fullName evidence="5">methionine synthase</fullName>
        <ecNumber evidence="5">2.1.1.13</ecNumber>
    </recommendedName>
    <alternativeName>
        <fullName evidence="15">5-methyltetrahydrofolate--homocysteine methyltransferase</fullName>
    </alternativeName>
</protein>
<evidence type="ECO:0000256" key="5">
    <source>
        <dbReference type="ARBA" id="ARBA00012032"/>
    </source>
</evidence>
<dbReference type="EC" id="2.1.1.13" evidence="5"/>
<evidence type="ECO:0000313" key="20">
    <source>
        <dbReference type="EMBL" id="VAX17835.1"/>
    </source>
</evidence>
<dbReference type="Pfam" id="PF02574">
    <property type="entry name" value="S-methyl_trans"/>
    <property type="match status" value="1"/>
</dbReference>
<dbReference type="InterPro" id="IPR000489">
    <property type="entry name" value="Pterin-binding_dom"/>
</dbReference>
<comment type="pathway">
    <text evidence="3">Amino-acid biosynthesis; L-methionine biosynthesis via de novo pathway; L-methionine from L-homocysteine (MetH route): step 1/1.</text>
</comment>
<keyword evidence="13" id="KW-0486">Methionine biosynthesis</keyword>
<feature type="domain" description="Hcy-binding" evidence="16">
    <location>
        <begin position="1"/>
        <end position="285"/>
    </location>
</feature>
<evidence type="ECO:0000256" key="1">
    <source>
        <dbReference type="ARBA" id="ARBA00001947"/>
    </source>
</evidence>
<dbReference type="GO" id="GO:0050667">
    <property type="term" value="P:homocysteine metabolic process"/>
    <property type="evidence" value="ECO:0007669"/>
    <property type="project" value="TreeGrafter"/>
</dbReference>
<comment type="similarity">
    <text evidence="4">Belongs to the vitamin-B12 dependent methionine synthase family.</text>
</comment>
<dbReference type="Pfam" id="PF00809">
    <property type="entry name" value="Pterin_bind"/>
    <property type="match status" value="1"/>
</dbReference>
<evidence type="ECO:0000256" key="7">
    <source>
        <dbReference type="ARBA" id="ARBA00022605"/>
    </source>
</evidence>
<dbReference type="UniPathway" id="UPA00051">
    <property type="reaction ID" value="UER00081"/>
</dbReference>
<dbReference type="PROSITE" id="PS51337">
    <property type="entry name" value="B12_BINDING_NTER"/>
    <property type="match status" value="1"/>
</dbReference>
<comment type="cofactor">
    <cofactor evidence="1">
        <name>Zn(2+)</name>
        <dbReference type="ChEBI" id="CHEBI:29105"/>
    </cofactor>
</comment>
<proteinExistence type="inferred from homology"/>
<dbReference type="InterPro" id="IPR036589">
    <property type="entry name" value="HCY_dom_sf"/>
</dbReference>
<evidence type="ECO:0000256" key="3">
    <source>
        <dbReference type="ARBA" id="ARBA00005178"/>
    </source>
</evidence>
<dbReference type="SUPFAM" id="SSF51717">
    <property type="entry name" value="Dihydropteroate synthetase-like"/>
    <property type="match status" value="1"/>
</dbReference>
<evidence type="ECO:0000256" key="12">
    <source>
        <dbReference type="ARBA" id="ARBA00022833"/>
    </source>
</evidence>
<dbReference type="Gene3D" id="3.20.20.330">
    <property type="entry name" value="Homocysteine-binding-like domain"/>
    <property type="match status" value="1"/>
</dbReference>
<reference evidence="20" key="1">
    <citation type="submission" date="2018-06" db="EMBL/GenBank/DDBJ databases">
        <authorList>
            <person name="Zhirakovskaya E."/>
        </authorList>
    </citation>
    <scope>NUCLEOTIDE SEQUENCE</scope>
</reference>
<evidence type="ECO:0000256" key="8">
    <source>
        <dbReference type="ARBA" id="ARBA00022628"/>
    </source>
</evidence>
<dbReference type="InterPro" id="IPR003759">
    <property type="entry name" value="Cbl-bd_cap"/>
</dbReference>
<feature type="domain" description="B12-binding N-terminal" evidence="19">
    <location>
        <begin position="582"/>
        <end position="676"/>
    </location>
</feature>
<dbReference type="Pfam" id="PF02310">
    <property type="entry name" value="B12-binding"/>
    <property type="match status" value="1"/>
</dbReference>
<dbReference type="PROSITE" id="PS50970">
    <property type="entry name" value="HCY"/>
    <property type="match status" value="1"/>
</dbReference>
<keyword evidence="14" id="KW-0170">Cobalt</keyword>
<dbReference type="PANTHER" id="PTHR45833">
    <property type="entry name" value="METHIONINE SYNTHASE"/>
    <property type="match status" value="1"/>
</dbReference>
<evidence type="ECO:0000256" key="11">
    <source>
        <dbReference type="ARBA" id="ARBA00022723"/>
    </source>
</evidence>
<dbReference type="SUPFAM" id="SSF82282">
    <property type="entry name" value="Homocysteine S-methyltransferase"/>
    <property type="match status" value="1"/>
</dbReference>
<evidence type="ECO:0000256" key="10">
    <source>
        <dbReference type="ARBA" id="ARBA00022691"/>
    </source>
</evidence>
<keyword evidence="10" id="KW-0949">S-adenosyl-L-methionine</keyword>
<evidence type="ECO:0000259" key="18">
    <source>
        <dbReference type="PROSITE" id="PS51332"/>
    </source>
</evidence>
<organism evidence="20">
    <name type="scientific">hydrothermal vent metagenome</name>
    <dbReference type="NCBI Taxonomy" id="652676"/>
    <lineage>
        <taxon>unclassified sequences</taxon>
        <taxon>metagenomes</taxon>
        <taxon>ecological metagenomes</taxon>
    </lineage>
</organism>
<dbReference type="GO" id="GO:0008705">
    <property type="term" value="F:methionine synthase activity"/>
    <property type="evidence" value="ECO:0007669"/>
    <property type="project" value="UniProtKB-EC"/>
</dbReference>
<evidence type="ECO:0000256" key="4">
    <source>
        <dbReference type="ARBA" id="ARBA00010398"/>
    </source>
</evidence>
<evidence type="ECO:0000256" key="13">
    <source>
        <dbReference type="ARBA" id="ARBA00023167"/>
    </source>
</evidence>
<name>A0A3B1CGE9_9ZZZZ</name>
<dbReference type="GO" id="GO:0005829">
    <property type="term" value="C:cytosol"/>
    <property type="evidence" value="ECO:0007669"/>
    <property type="project" value="TreeGrafter"/>
</dbReference>
<evidence type="ECO:0000256" key="9">
    <source>
        <dbReference type="ARBA" id="ARBA00022679"/>
    </source>
</evidence>
<dbReference type="SUPFAM" id="SSF47644">
    <property type="entry name" value="Methionine synthase domain"/>
    <property type="match status" value="1"/>
</dbReference>
<keyword evidence="9 20" id="KW-0808">Transferase</keyword>
<dbReference type="InterPro" id="IPR003726">
    <property type="entry name" value="HCY_dom"/>
</dbReference>
<dbReference type="GO" id="GO:0031419">
    <property type="term" value="F:cobalamin binding"/>
    <property type="evidence" value="ECO:0007669"/>
    <property type="project" value="UniProtKB-KW"/>
</dbReference>
<dbReference type="EMBL" id="UOGE01000027">
    <property type="protein sequence ID" value="VAX17835.1"/>
    <property type="molecule type" value="Genomic_DNA"/>
</dbReference>
<evidence type="ECO:0000259" key="16">
    <source>
        <dbReference type="PROSITE" id="PS50970"/>
    </source>
</evidence>
<dbReference type="InterPro" id="IPR050554">
    <property type="entry name" value="Met_Synthase/Corrinoid"/>
</dbReference>
<dbReference type="PANTHER" id="PTHR45833:SF1">
    <property type="entry name" value="METHIONINE SYNTHASE"/>
    <property type="match status" value="1"/>
</dbReference>